<dbReference type="GO" id="GO:0005524">
    <property type="term" value="F:ATP binding"/>
    <property type="evidence" value="ECO:0007669"/>
    <property type="project" value="UniProtKB-KW"/>
</dbReference>
<dbReference type="PROSITE" id="PS50127">
    <property type="entry name" value="UBC_2"/>
    <property type="match status" value="1"/>
</dbReference>
<feature type="region of interest" description="Disordered" evidence="4">
    <location>
        <begin position="116"/>
        <end position="141"/>
    </location>
</feature>
<reference evidence="6 7" key="1">
    <citation type="submission" date="2018-06" db="EMBL/GenBank/DDBJ databases">
        <title>Whole genome sequencing of Candida tropicalis (genome annotated by CSBL at Korea University).</title>
        <authorList>
            <person name="Ahn J."/>
        </authorList>
    </citation>
    <scope>NUCLEOTIDE SEQUENCE [LARGE SCALE GENOMIC DNA]</scope>
    <source>
        <strain evidence="6 7">ATCC 20962</strain>
    </source>
</reference>
<dbReference type="AlphaFoldDB" id="A0A367YP82"/>
<name>A0A367YP82_9ASCO</name>
<dbReference type="OrthoDB" id="406833at2759"/>
<evidence type="ECO:0000256" key="1">
    <source>
        <dbReference type="ARBA" id="ARBA00022741"/>
    </source>
</evidence>
<dbReference type="EMBL" id="QLNQ01000001">
    <property type="protein sequence ID" value="RCK67695.1"/>
    <property type="molecule type" value="Genomic_DNA"/>
</dbReference>
<sequence length="224" mass="24545">MSSKPHPFHKRLLKEYQGLLKSTSTELPGITFVNSDDSLTDYIFRIKVSGSGQLVNTIYPPDEMYFLNIKITDNYPVDSPQVKFIIYDDWVEEEGDADKTPKEGSKENPISLDASTTQLAGSSSGSSSGSGSGSGSGSAGTVAKVKPKSVIPIHPHIYSNGHICLNLLGDDWTPACLIESILLSIQSMLNTNDKRERPPDDKSYIRHAPLNPKNSKFVYHDDSV</sequence>
<dbReference type="PANTHER" id="PTHR24067">
    <property type="entry name" value="UBIQUITIN-CONJUGATING ENZYME E2"/>
    <property type="match status" value="1"/>
</dbReference>
<dbReference type="InterPro" id="IPR016135">
    <property type="entry name" value="UBQ-conjugating_enzyme/RWD"/>
</dbReference>
<comment type="caution">
    <text evidence="6">The sequence shown here is derived from an EMBL/GenBank/DDBJ whole genome shotgun (WGS) entry which is preliminary data.</text>
</comment>
<dbReference type="InterPro" id="IPR050113">
    <property type="entry name" value="Ub_conjugating_enzyme"/>
</dbReference>
<dbReference type="Gene3D" id="3.10.110.10">
    <property type="entry name" value="Ubiquitin Conjugating Enzyme"/>
    <property type="match status" value="1"/>
</dbReference>
<evidence type="ECO:0000256" key="2">
    <source>
        <dbReference type="ARBA" id="ARBA00022786"/>
    </source>
</evidence>
<evidence type="ECO:0000256" key="3">
    <source>
        <dbReference type="ARBA" id="ARBA00022840"/>
    </source>
</evidence>
<dbReference type="SUPFAM" id="SSF54495">
    <property type="entry name" value="UBC-like"/>
    <property type="match status" value="2"/>
</dbReference>
<protein>
    <submittedName>
        <fullName evidence="6">Ubiquitin-conjugating enzyme E2 W</fullName>
    </submittedName>
</protein>
<dbReference type="Pfam" id="PF00179">
    <property type="entry name" value="UQ_con"/>
    <property type="match status" value="1"/>
</dbReference>
<dbReference type="STRING" id="5486.A0A367YP82"/>
<accession>A0A367YP82</accession>
<organism evidence="6 7">
    <name type="scientific">Candida viswanathii</name>
    <dbReference type="NCBI Taxonomy" id="5486"/>
    <lineage>
        <taxon>Eukaryota</taxon>
        <taxon>Fungi</taxon>
        <taxon>Dikarya</taxon>
        <taxon>Ascomycota</taxon>
        <taxon>Saccharomycotina</taxon>
        <taxon>Pichiomycetes</taxon>
        <taxon>Debaryomycetaceae</taxon>
        <taxon>Candida/Lodderomyces clade</taxon>
        <taxon>Candida</taxon>
    </lineage>
</organism>
<dbReference type="InterPro" id="IPR000608">
    <property type="entry name" value="UBC"/>
</dbReference>
<evidence type="ECO:0000259" key="5">
    <source>
        <dbReference type="PROSITE" id="PS50127"/>
    </source>
</evidence>
<keyword evidence="1" id="KW-0547">Nucleotide-binding</keyword>
<gene>
    <name evidence="6" type="primary">Ube2w_0</name>
    <name evidence="6" type="ORF">Cantr_02637</name>
</gene>
<keyword evidence="3" id="KW-0067">ATP-binding</keyword>
<dbReference type="CDD" id="cd23808">
    <property type="entry name" value="UBCc_UBE2W"/>
    <property type="match status" value="1"/>
</dbReference>
<evidence type="ECO:0000313" key="6">
    <source>
        <dbReference type="EMBL" id="RCK67695.1"/>
    </source>
</evidence>
<proteinExistence type="predicted"/>
<keyword evidence="2" id="KW-0833">Ubl conjugation pathway</keyword>
<evidence type="ECO:0000313" key="7">
    <source>
        <dbReference type="Proteomes" id="UP000253472"/>
    </source>
</evidence>
<feature type="compositionally biased region" description="Gly residues" evidence="4">
    <location>
        <begin position="128"/>
        <end position="138"/>
    </location>
</feature>
<feature type="domain" description="UBC core" evidence="5">
    <location>
        <begin position="7"/>
        <end position="224"/>
    </location>
</feature>
<evidence type="ECO:0000256" key="4">
    <source>
        <dbReference type="SAM" id="MobiDB-lite"/>
    </source>
</evidence>
<dbReference type="Proteomes" id="UP000253472">
    <property type="component" value="Unassembled WGS sequence"/>
</dbReference>
<keyword evidence="7" id="KW-1185">Reference proteome</keyword>
<dbReference type="SMART" id="SM00212">
    <property type="entry name" value="UBCc"/>
    <property type="match status" value="1"/>
</dbReference>